<reference evidence="2" key="1">
    <citation type="submission" date="2016-10" db="EMBL/GenBank/DDBJ databases">
        <authorList>
            <person name="Varghese N."/>
            <person name="Submissions S."/>
        </authorList>
    </citation>
    <scope>NUCLEOTIDE SEQUENCE [LARGE SCALE GENOMIC DNA]</scope>
    <source>
        <strain evidence="2">GAS369</strain>
    </source>
</reference>
<gene>
    <name evidence="1" type="ORF">SAMN05444158_2164</name>
</gene>
<name>A0A1H1SGT2_9BRAD</name>
<evidence type="ECO:0000313" key="2">
    <source>
        <dbReference type="Proteomes" id="UP000243904"/>
    </source>
</evidence>
<dbReference type="RefSeq" id="WP_146687224.1">
    <property type="nucleotide sequence ID" value="NZ_LT629750.1"/>
</dbReference>
<organism evidence="1 2">
    <name type="scientific">Bradyrhizobium canariense</name>
    <dbReference type="NCBI Taxonomy" id="255045"/>
    <lineage>
        <taxon>Bacteria</taxon>
        <taxon>Pseudomonadati</taxon>
        <taxon>Pseudomonadota</taxon>
        <taxon>Alphaproteobacteria</taxon>
        <taxon>Hyphomicrobiales</taxon>
        <taxon>Nitrobacteraceae</taxon>
        <taxon>Bradyrhizobium</taxon>
    </lineage>
</organism>
<keyword evidence="2" id="KW-1185">Reference proteome</keyword>
<proteinExistence type="predicted"/>
<dbReference type="Proteomes" id="UP000243904">
    <property type="component" value="Chromosome I"/>
</dbReference>
<accession>A0A1H1SGT2</accession>
<protein>
    <submittedName>
        <fullName evidence="1">Uncharacterized protein</fullName>
    </submittedName>
</protein>
<dbReference type="EMBL" id="LT629750">
    <property type="protein sequence ID" value="SDS47280.1"/>
    <property type="molecule type" value="Genomic_DNA"/>
</dbReference>
<dbReference type="AlphaFoldDB" id="A0A1H1SGT2"/>
<evidence type="ECO:0000313" key="1">
    <source>
        <dbReference type="EMBL" id="SDS47280.1"/>
    </source>
</evidence>
<sequence length="72" mass="8048">MNQISLSVRAEGFWRRTWRHLSAIDEAMSSSGVASVNEVEALDHRLKRLEEQVLKLSHGGTFVVPDSSKAIL</sequence>